<dbReference type="EMBL" id="JBAMMX010000025">
    <property type="protein sequence ID" value="KAK6915786.1"/>
    <property type="molecule type" value="Genomic_DNA"/>
</dbReference>
<protein>
    <submittedName>
        <fullName evidence="8">Chromatin assembly factor 1 subunit A</fullName>
    </submittedName>
</protein>
<evidence type="ECO:0000313" key="8">
    <source>
        <dbReference type="EMBL" id="KAK6915786.1"/>
    </source>
</evidence>
<feature type="compositionally biased region" description="Acidic residues" evidence="5">
    <location>
        <begin position="205"/>
        <end position="214"/>
    </location>
</feature>
<dbReference type="PANTHER" id="PTHR15272">
    <property type="entry name" value="CHROMATIN ASSEMBLY FACTOR 1 SUBUNIT A CAF-1 SUBUNIT A"/>
    <property type="match status" value="1"/>
</dbReference>
<gene>
    <name evidence="8" type="ORF">RJ641_020903</name>
</gene>
<feature type="compositionally biased region" description="Acidic residues" evidence="5">
    <location>
        <begin position="187"/>
        <end position="197"/>
    </location>
</feature>
<evidence type="ECO:0000259" key="7">
    <source>
        <dbReference type="Pfam" id="PF21796"/>
    </source>
</evidence>
<evidence type="ECO:0000259" key="6">
    <source>
        <dbReference type="Pfam" id="PF12253"/>
    </source>
</evidence>
<sequence>MIERFLKRSKSHSISVMNQPSERELTSNVSSGNGKSNLCAVTMSMDIILSLECQDGVKDLWKSHLISWHKAGQSMRSERKQHWGICRKRRTELYKELKLTTGRELIRDNELNLEKLVDGWGELAPNDRSGNLDTDTSHPCAHKHGQRKQLLRFDKSYRPAFYGIWLKKSHVVGRAALSSGTQNWIMIDEEWEEEDPGESLSDRDKDEEEEENLEEGYSKVDEEESEDGFFVPDCYLSENGGVEVDRLKSDIVLDEPRIPPVFRQDPEDEKFSVLLRQQKYLQNVTDHALRKKEPLIILNLMNEKTLLLIAEGLSGTPKLEQMCLQALSMCLFPGGVAIEVPIDEITPDDQIGCPPIDRENVTPPTTVPVIEDSDLPQIVSVIQSCLQSISKVLQSLHQKFPAILKSQLRNKVRELSDFVDNQWQVKKDVLDKLGLSISPGWKNIA</sequence>
<evidence type="ECO:0000256" key="3">
    <source>
        <dbReference type="ARBA" id="ARBA00023204"/>
    </source>
</evidence>
<feature type="domain" description="Chromatin assembly factor 1 subunit A dimerization" evidence="6">
    <location>
        <begin position="150"/>
        <end position="214"/>
    </location>
</feature>
<dbReference type="Pfam" id="PF12253">
    <property type="entry name" value="CAF1A_dimeriz"/>
    <property type="match status" value="1"/>
</dbReference>
<evidence type="ECO:0000256" key="4">
    <source>
        <dbReference type="ARBA" id="ARBA00023242"/>
    </source>
</evidence>
<dbReference type="InterPro" id="IPR048800">
    <property type="entry name" value="Cac1-like_C"/>
</dbReference>
<dbReference type="GO" id="GO:0006334">
    <property type="term" value="P:nucleosome assembly"/>
    <property type="evidence" value="ECO:0007669"/>
    <property type="project" value="TreeGrafter"/>
</dbReference>
<evidence type="ECO:0000256" key="5">
    <source>
        <dbReference type="SAM" id="MobiDB-lite"/>
    </source>
</evidence>
<dbReference type="GO" id="GO:0033186">
    <property type="term" value="C:CAF-1 complex"/>
    <property type="evidence" value="ECO:0007669"/>
    <property type="project" value="TreeGrafter"/>
</dbReference>
<evidence type="ECO:0000256" key="1">
    <source>
        <dbReference type="ARBA" id="ARBA00004123"/>
    </source>
</evidence>
<dbReference type="PANTHER" id="PTHR15272:SF0">
    <property type="entry name" value="CHROMATIN ASSEMBLY FACTOR 1 SUBUNIT A"/>
    <property type="match status" value="1"/>
</dbReference>
<organism evidence="8 9">
    <name type="scientific">Dillenia turbinata</name>
    <dbReference type="NCBI Taxonomy" id="194707"/>
    <lineage>
        <taxon>Eukaryota</taxon>
        <taxon>Viridiplantae</taxon>
        <taxon>Streptophyta</taxon>
        <taxon>Embryophyta</taxon>
        <taxon>Tracheophyta</taxon>
        <taxon>Spermatophyta</taxon>
        <taxon>Magnoliopsida</taxon>
        <taxon>eudicotyledons</taxon>
        <taxon>Gunneridae</taxon>
        <taxon>Pentapetalae</taxon>
        <taxon>Dilleniales</taxon>
        <taxon>Dilleniaceae</taxon>
        <taxon>Dillenia</taxon>
    </lineage>
</organism>
<evidence type="ECO:0000256" key="2">
    <source>
        <dbReference type="ARBA" id="ARBA00022763"/>
    </source>
</evidence>
<comment type="caution">
    <text evidence="8">The sequence shown here is derived from an EMBL/GenBank/DDBJ whole genome shotgun (WGS) entry which is preliminary data.</text>
</comment>
<dbReference type="Pfam" id="PF21796">
    <property type="entry name" value="Cac1_C"/>
    <property type="match status" value="1"/>
</dbReference>
<feature type="non-terminal residue" evidence="8">
    <location>
        <position position="445"/>
    </location>
</feature>
<evidence type="ECO:0000313" key="9">
    <source>
        <dbReference type="Proteomes" id="UP001370490"/>
    </source>
</evidence>
<reference evidence="8 9" key="1">
    <citation type="submission" date="2023-12" db="EMBL/GenBank/DDBJ databases">
        <title>A high-quality genome assembly for Dillenia turbinata (Dilleniales).</title>
        <authorList>
            <person name="Chanderbali A."/>
        </authorList>
    </citation>
    <scope>NUCLEOTIDE SEQUENCE [LARGE SCALE GENOMIC DNA]</scope>
    <source>
        <strain evidence="8">LSX21</strain>
        <tissue evidence="8">Leaf</tissue>
    </source>
</reference>
<name>A0AAN8UPY1_9MAGN</name>
<feature type="region of interest" description="Disordered" evidence="5">
    <location>
        <begin position="187"/>
        <end position="225"/>
    </location>
</feature>
<dbReference type="Proteomes" id="UP001370490">
    <property type="component" value="Unassembled WGS sequence"/>
</dbReference>
<keyword evidence="3" id="KW-0234">DNA repair</keyword>
<dbReference type="InterPro" id="IPR022043">
    <property type="entry name" value="CAF1A_DD"/>
</dbReference>
<feature type="domain" description="Chromatin assembly factor 1 subunit Cac1-like C-terminal" evidence="7">
    <location>
        <begin position="375"/>
        <end position="425"/>
    </location>
</feature>
<keyword evidence="9" id="KW-1185">Reference proteome</keyword>
<keyword evidence="2" id="KW-0227">DNA damage</keyword>
<dbReference type="AlphaFoldDB" id="A0AAN8UPY1"/>
<dbReference type="GO" id="GO:0005634">
    <property type="term" value="C:nucleus"/>
    <property type="evidence" value="ECO:0007669"/>
    <property type="project" value="UniProtKB-SubCell"/>
</dbReference>
<keyword evidence="4" id="KW-0539">Nucleus</keyword>
<comment type="subcellular location">
    <subcellularLocation>
        <location evidence="1">Nucleus</location>
    </subcellularLocation>
</comment>
<proteinExistence type="predicted"/>
<accession>A0AAN8UPY1</accession>
<dbReference type="GO" id="GO:0006281">
    <property type="term" value="P:DNA repair"/>
    <property type="evidence" value="ECO:0007669"/>
    <property type="project" value="UniProtKB-KW"/>
</dbReference>